<comment type="caution">
    <text evidence="1">The sequence shown here is derived from an EMBL/GenBank/DDBJ whole genome shotgun (WGS) entry which is preliminary data.</text>
</comment>
<dbReference type="AlphaFoldDB" id="X0W032"/>
<name>X0W032_9ZZZZ</name>
<evidence type="ECO:0000313" key="1">
    <source>
        <dbReference type="EMBL" id="GAG17998.1"/>
    </source>
</evidence>
<protein>
    <submittedName>
        <fullName evidence="1">Uncharacterized protein</fullName>
    </submittedName>
</protein>
<accession>X0W032</accession>
<proteinExistence type="predicted"/>
<dbReference type="EMBL" id="BARS01031426">
    <property type="protein sequence ID" value="GAG17998.1"/>
    <property type="molecule type" value="Genomic_DNA"/>
</dbReference>
<reference evidence="1" key="1">
    <citation type="journal article" date="2014" name="Front. Microbiol.">
        <title>High frequency of phylogenetically diverse reductive dehalogenase-homologous genes in deep subseafloor sedimentary metagenomes.</title>
        <authorList>
            <person name="Kawai M."/>
            <person name="Futagami T."/>
            <person name="Toyoda A."/>
            <person name="Takaki Y."/>
            <person name="Nishi S."/>
            <person name="Hori S."/>
            <person name="Arai W."/>
            <person name="Tsubouchi T."/>
            <person name="Morono Y."/>
            <person name="Uchiyama I."/>
            <person name="Ito T."/>
            <person name="Fujiyama A."/>
            <person name="Inagaki F."/>
            <person name="Takami H."/>
        </authorList>
    </citation>
    <scope>NUCLEOTIDE SEQUENCE</scope>
    <source>
        <strain evidence="1">Expedition CK06-06</strain>
    </source>
</reference>
<gene>
    <name evidence="1" type="ORF">S01H1_48906</name>
</gene>
<feature type="non-terminal residue" evidence="1">
    <location>
        <position position="1"/>
    </location>
</feature>
<sequence>NKTQIRKGVKSKLAIITLPLPGIKHAATIKGSRKYFLGTTRIEIDKTKVIITVVGVITINPVF</sequence>
<organism evidence="1">
    <name type="scientific">marine sediment metagenome</name>
    <dbReference type="NCBI Taxonomy" id="412755"/>
    <lineage>
        <taxon>unclassified sequences</taxon>
        <taxon>metagenomes</taxon>
        <taxon>ecological metagenomes</taxon>
    </lineage>
</organism>